<dbReference type="Proteomes" id="UP000738325">
    <property type="component" value="Unassembled WGS sequence"/>
</dbReference>
<comment type="similarity">
    <text evidence="1 4">Belongs to the FGGY kinase family.</text>
</comment>
<dbReference type="GO" id="GO:0005829">
    <property type="term" value="C:cytosol"/>
    <property type="evidence" value="ECO:0007669"/>
    <property type="project" value="TreeGrafter"/>
</dbReference>
<keyword evidence="8" id="KW-1185">Reference proteome</keyword>
<dbReference type="OrthoDB" id="1728974at2759"/>
<name>A0A9P6RPK4_9FUNG</name>
<dbReference type="GO" id="GO:0005524">
    <property type="term" value="F:ATP binding"/>
    <property type="evidence" value="ECO:0007669"/>
    <property type="project" value="UniProtKB-UniRule"/>
</dbReference>
<dbReference type="AlphaFoldDB" id="A0A9P6RPK4"/>
<dbReference type="InterPro" id="IPR042024">
    <property type="entry name" value="D-XK_euk"/>
</dbReference>
<dbReference type="Gene3D" id="3.30.420.40">
    <property type="match status" value="2"/>
</dbReference>
<dbReference type="GO" id="GO:0004856">
    <property type="term" value="F:D-xylulokinase activity"/>
    <property type="evidence" value="ECO:0007669"/>
    <property type="project" value="UniProtKB-UniRule"/>
</dbReference>
<evidence type="ECO:0000313" key="7">
    <source>
        <dbReference type="EMBL" id="KAG0323796.1"/>
    </source>
</evidence>
<comment type="function">
    <text evidence="4">Highly specific D-xylulose kinase which participates in the catabolism of xylose. Xylose is a major component of hemicelluloses such as xylan. Most fungi utilize D-xylose via three enzymatic reactions, xylose reductase (XR), xylitol dehydrogenase (XDH), and xylulokinase, to form xylulose 5-phosphate, which enters pentose phosphate pathway.</text>
</comment>
<keyword evidence="4" id="KW-0067">ATP-binding</keyword>
<evidence type="ECO:0000259" key="6">
    <source>
        <dbReference type="Pfam" id="PF00370"/>
    </source>
</evidence>
<gene>
    <name evidence="7" type="ORF">BGZ99_002466</name>
</gene>
<sequence length="642" mass="70231">MSNEIEALEPRPSTDGGHGMRAVPSPLYLGFDLSTQQLKVIALQLSDDGHLETHSSFAVHFDTDLAHYNTQGGVCVGRHEDTAGVVTTPVLMWVEALELVLDRMKRSDFPFERVKTISGAAQQHGSVYWSDTAQESFKKMQATSSSSSLSLTEIVKDAFTVHHSPIWQDTSTVDQCREIEEFMGETSRLVGQQRLAERTGSRAYERFTASQIMKIVQKTPEIYDATERISLVSSFLASLLMAKYAMIDVADGSGMNLLNIKTKTWDPTLTEFIGRGGVSRQLSNCSTTRENNDDTLSQKLGPVDVHGGGSVQGVISKWFVERYGFIPDTEVISFTGDNPATVMALHAEKGEAIVSLGTSDTLLLYTNNCGSASGSEPTQISHPTTANAKLFSTGYLCHPIDPNGYLMLYCAKNGSLARERVRDLYAHGNWDEFDSYLKGRQGFNDKGPAQLGNPTSRIGFYFFDREIWPPVQGLFKFEDGDRVEEFSDNKRQANVLGICESQFLTMRVRSSQGDTSSSQLSASSCTSAEPSLSPPGISRILATGGASSNPSILQLLSNVFGVPVVSTSIEGRSEEKGAGSAAWGAARKAFLCSGRGQEERRTSRVDVAAGVFLPDLSQTRKYVESIPEFVRLEGTLQRENIF</sequence>
<evidence type="ECO:0000256" key="2">
    <source>
        <dbReference type="ARBA" id="ARBA00022679"/>
    </source>
</evidence>
<dbReference type="GO" id="GO:0042732">
    <property type="term" value="P:D-xylose metabolic process"/>
    <property type="evidence" value="ECO:0007669"/>
    <property type="project" value="UniProtKB-UniRule"/>
</dbReference>
<organism evidence="7 8">
    <name type="scientific">Dissophora globulifera</name>
    <dbReference type="NCBI Taxonomy" id="979702"/>
    <lineage>
        <taxon>Eukaryota</taxon>
        <taxon>Fungi</taxon>
        <taxon>Fungi incertae sedis</taxon>
        <taxon>Mucoromycota</taxon>
        <taxon>Mortierellomycotina</taxon>
        <taxon>Mortierellomycetes</taxon>
        <taxon>Mortierellales</taxon>
        <taxon>Mortierellaceae</taxon>
        <taxon>Dissophora</taxon>
    </lineage>
</organism>
<keyword evidence="4" id="KW-0119">Carbohydrate metabolism</keyword>
<feature type="domain" description="Carbohydrate kinase FGGY N-terminal" evidence="6">
    <location>
        <begin position="174"/>
        <end position="274"/>
    </location>
</feature>
<keyword evidence="2 4" id="KW-0808">Transferase</keyword>
<evidence type="ECO:0000256" key="5">
    <source>
        <dbReference type="SAM" id="MobiDB-lite"/>
    </source>
</evidence>
<keyword evidence="4" id="KW-0547">Nucleotide-binding</keyword>
<evidence type="ECO:0000256" key="3">
    <source>
        <dbReference type="ARBA" id="ARBA00022777"/>
    </source>
</evidence>
<comment type="catalytic activity">
    <reaction evidence="4">
        <text>D-xylulose + ATP = D-xylulose 5-phosphate + ADP + H(+)</text>
        <dbReference type="Rhea" id="RHEA:10964"/>
        <dbReference type="ChEBI" id="CHEBI:15378"/>
        <dbReference type="ChEBI" id="CHEBI:17140"/>
        <dbReference type="ChEBI" id="CHEBI:30616"/>
        <dbReference type="ChEBI" id="CHEBI:57737"/>
        <dbReference type="ChEBI" id="CHEBI:456216"/>
        <dbReference type="EC" id="2.7.1.17"/>
    </reaction>
</comment>
<keyword evidence="3 4" id="KW-0418">Kinase</keyword>
<dbReference type="EMBL" id="JAAAIP010000174">
    <property type="protein sequence ID" value="KAG0323796.1"/>
    <property type="molecule type" value="Genomic_DNA"/>
</dbReference>
<dbReference type="EC" id="2.7.1.17" evidence="4"/>
<evidence type="ECO:0000256" key="1">
    <source>
        <dbReference type="ARBA" id="ARBA00009156"/>
    </source>
</evidence>
<dbReference type="Pfam" id="PF00370">
    <property type="entry name" value="FGGY_N"/>
    <property type="match status" value="1"/>
</dbReference>
<evidence type="ECO:0000313" key="8">
    <source>
        <dbReference type="Proteomes" id="UP000738325"/>
    </source>
</evidence>
<dbReference type="SUPFAM" id="SSF53067">
    <property type="entry name" value="Actin-like ATPase domain"/>
    <property type="match status" value="2"/>
</dbReference>
<feature type="compositionally biased region" description="Low complexity" evidence="5">
    <location>
        <begin position="514"/>
        <end position="528"/>
    </location>
</feature>
<feature type="region of interest" description="Disordered" evidence="5">
    <location>
        <begin position="514"/>
        <end position="533"/>
    </location>
</feature>
<dbReference type="PANTHER" id="PTHR10196">
    <property type="entry name" value="SUGAR KINASE"/>
    <property type="match status" value="1"/>
</dbReference>
<proteinExistence type="inferred from homology"/>
<dbReference type="PANTHER" id="PTHR10196:SF57">
    <property type="entry name" value="XYLULOSE KINASE"/>
    <property type="match status" value="1"/>
</dbReference>
<dbReference type="CDD" id="cd07776">
    <property type="entry name" value="ASKHA_NBD_FGGY_SpXK-like"/>
    <property type="match status" value="1"/>
</dbReference>
<dbReference type="GO" id="GO:0005997">
    <property type="term" value="P:xylulose metabolic process"/>
    <property type="evidence" value="ECO:0007669"/>
    <property type="project" value="TreeGrafter"/>
</dbReference>
<protein>
    <recommendedName>
        <fullName evidence="4">Xylulose kinase</fullName>
        <ecNumber evidence="4">2.7.1.17</ecNumber>
    </recommendedName>
</protein>
<accession>A0A9P6RPK4</accession>
<comment type="caution">
    <text evidence="7">The sequence shown here is derived from an EMBL/GenBank/DDBJ whole genome shotgun (WGS) entry which is preliminary data.</text>
</comment>
<dbReference type="InterPro" id="IPR018484">
    <property type="entry name" value="FGGY_N"/>
</dbReference>
<keyword evidence="4" id="KW-0859">Xylose metabolism</keyword>
<reference evidence="7" key="1">
    <citation type="journal article" date="2020" name="Fungal Divers.">
        <title>Resolving the Mortierellaceae phylogeny through synthesis of multi-gene phylogenetics and phylogenomics.</title>
        <authorList>
            <person name="Vandepol N."/>
            <person name="Liber J."/>
            <person name="Desiro A."/>
            <person name="Na H."/>
            <person name="Kennedy M."/>
            <person name="Barry K."/>
            <person name="Grigoriev I.V."/>
            <person name="Miller A.N."/>
            <person name="O'Donnell K."/>
            <person name="Stajich J.E."/>
            <person name="Bonito G."/>
        </authorList>
    </citation>
    <scope>NUCLEOTIDE SEQUENCE</scope>
    <source>
        <strain evidence="7">REB-010B</strain>
    </source>
</reference>
<evidence type="ECO:0000256" key="4">
    <source>
        <dbReference type="RuleBase" id="RU367058"/>
    </source>
</evidence>
<dbReference type="InterPro" id="IPR043129">
    <property type="entry name" value="ATPase_NBD"/>
</dbReference>